<dbReference type="GeneTree" id="ENSGT00940000159359"/>
<sequence>MDVRPPMMKMHEMAKDKRQMMERILNHALGIIFMLTGEEYVVVKKGSPHHSVHSLVGEVPIKCGDISVYFSMEEWDYIEGHKDIYKDVMVEGRQVSDASRSPENSPSESSDEDADIVFIGEVAKAERIEADDDEEEADISITTPAEFNDVTIHGEETPLRSPEEVEEQDIPGDTCTVYSRKNKVRRESSKPNYFPAQTSHPRSSELQTVTDSWDTAAEGSSDPRPQPKEESNTPTRLMADTADSDTCPQHCAFWTRSPDTAEPAPTEQEGPFACRACRKSFPLQRMLTRHLKCHSTQKRHRCPCCAKGFNDTFDLKRHMRTHTGIRPYKCPACDKSFTQRCSLESHLRKIHGVTQSYAYRQRRSKIYVCEECGFTSASADAYTLHVIEMHPSSPMLSKHLRKRGAGVLRGDMGVLLHPTPRYVSNPVHNR</sequence>
<keyword evidence="2" id="KW-0479">Metal-binding</keyword>
<evidence type="ECO:0000256" key="6">
    <source>
        <dbReference type="ARBA" id="ARBA00023242"/>
    </source>
</evidence>
<feature type="domain" description="C2H2-type" evidence="9">
    <location>
        <begin position="328"/>
        <end position="356"/>
    </location>
</feature>
<dbReference type="PANTHER" id="PTHR10032">
    <property type="entry name" value="ZINC FINGER PROTEIN WITH KRAB AND SCAN DOMAINS"/>
    <property type="match status" value="1"/>
</dbReference>
<dbReference type="OrthoDB" id="6508643at2759"/>
<dbReference type="GO" id="GO:0000981">
    <property type="term" value="F:DNA-binding transcription factor activity, RNA polymerase II-specific"/>
    <property type="evidence" value="ECO:0007669"/>
    <property type="project" value="TreeGrafter"/>
</dbReference>
<feature type="domain" description="C2H2-type" evidence="9">
    <location>
        <begin position="272"/>
        <end position="299"/>
    </location>
</feature>
<evidence type="ECO:0000256" key="3">
    <source>
        <dbReference type="ARBA" id="ARBA00022737"/>
    </source>
</evidence>
<dbReference type="Gene3D" id="3.30.160.60">
    <property type="entry name" value="Classic Zinc Finger"/>
    <property type="match status" value="2"/>
</dbReference>
<proteinExistence type="predicted"/>
<feature type="domain" description="C2H2-type" evidence="9">
    <location>
        <begin position="300"/>
        <end position="327"/>
    </location>
</feature>
<accession>A0A8C5WCG7</accession>
<reference evidence="10" key="2">
    <citation type="submission" date="2025-09" db="UniProtKB">
        <authorList>
            <consortium name="Ensembl"/>
        </authorList>
    </citation>
    <scope>IDENTIFICATION</scope>
</reference>
<dbReference type="AlphaFoldDB" id="A0A8C5WCG7"/>
<dbReference type="InterPro" id="IPR027756">
    <property type="entry name" value="Ovo-like"/>
</dbReference>
<dbReference type="PROSITE" id="PS00028">
    <property type="entry name" value="ZINC_FINGER_C2H2_1"/>
    <property type="match status" value="3"/>
</dbReference>
<keyword evidence="4 7" id="KW-0863">Zinc-finger</keyword>
<dbReference type="FunFam" id="3.30.160.60:FF:000452">
    <property type="entry name" value="Transcription factor Ovo-like 2"/>
    <property type="match status" value="1"/>
</dbReference>
<dbReference type="GO" id="GO:0008270">
    <property type="term" value="F:zinc ion binding"/>
    <property type="evidence" value="ECO:0007669"/>
    <property type="project" value="UniProtKB-KW"/>
</dbReference>
<evidence type="ECO:0000256" key="4">
    <source>
        <dbReference type="ARBA" id="ARBA00022771"/>
    </source>
</evidence>
<evidence type="ECO:0000256" key="5">
    <source>
        <dbReference type="ARBA" id="ARBA00022833"/>
    </source>
</evidence>
<evidence type="ECO:0000313" key="10">
    <source>
        <dbReference type="Ensembl" id="ENSLLEP00000028092.1"/>
    </source>
</evidence>
<dbReference type="Ensembl" id="ENSLLET00000029188.1">
    <property type="protein sequence ID" value="ENSLLEP00000028092.1"/>
    <property type="gene ID" value="ENSLLEG00000017857.1"/>
</dbReference>
<feature type="compositionally biased region" description="Low complexity" evidence="8">
    <location>
        <begin position="98"/>
        <end position="108"/>
    </location>
</feature>
<feature type="region of interest" description="Disordered" evidence="8">
    <location>
        <begin position="95"/>
        <end position="116"/>
    </location>
</feature>
<dbReference type="PANTHER" id="PTHR10032:SF220">
    <property type="entry name" value="TRANSCRIPTION FACTOR OVO-LIKE PROTEIN 3-RELATED"/>
    <property type="match status" value="1"/>
</dbReference>
<protein>
    <recommendedName>
        <fullName evidence="9">C2H2-type domain-containing protein</fullName>
    </recommendedName>
</protein>
<dbReference type="InterPro" id="IPR036236">
    <property type="entry name" value="Znf_C2H2_sf"/>
</dbReference>
<feature type="region of interest" description="Disordered" evidence="8">
    <location>
        <begin position="149"/>
        <end position="240"/>
    </location>
</feature>
<feature type="compositionally biased region" description="Basic and acidic residues" evidence="8">
    <location>
        <begin position="152"/>
        <end position="163"/>
    </location>
</feature>
<dbReference type="GO" id="GO:0005634">
    <property type="term" value="C:nucleus"/>
    <property type="evidence" value="ECO:0007669"/>
    <property type="project" value="UniProtKB-SubCell"/>
</dbReference>
<evidence type="ECO:0000256" key="8">
    <source>
        <dbReference type="SAM" id="MobiDB-lite"/>
    </source>
</evidence>
<dbReference type="Pfam" id="PF13465">
    <property type="entry name" value="zf-H2C2_2"/>
    <property type="match status" value="1"/>
</dbReference>
<dbReference type="GO" id="GO:0000978">
    <property type="term" value="F:RNA polymerase II cis-regulatory region sequence-specific DNA binding"/>
    <property type="evidence" value="ECO:0007669"/>
    <property type="project" value="TreeGrafter"/>
</dbReference>
<name>A0A8C5WCG7_9ANUR</name>
<evidence type="ECO:0000259" key="9">
    <source>
        <dbReference type="PROSITE" id="PS50157"/>
    </source>
</evidence>
<evidence type="ECO:0000313" key="11">
    <source>
        <dbReference type="Proteomes" id="UP000694569"/>
    </source>
</evidence>
<dbReference type="PROSITE" id="PS50157">
    <property type="entry name" value="ZINC_FINGER_C2H2_2"/>
    <property type="match status" value="3"/>
</dbReference>
<dbReference type="SUPFAM" id="SSF109640">
    <property type="entry name" value="KRAB domain (Kruppel-associated box)"/>
    <property type="match status" value="1"/>
</dbReference>
<keyword evidence="11" id="KW-1185">Reference proteome</keyword>
<evidence type="ECO:0000256" key="1">
    <source>
        <dbReference type="ARBA" id="ARBA00004123"/>
    </source>
</evidence>
<evidence type="ECO:0000256" key="7">
    <source>
        <dbReference type="PROSITE-ProRule" id="PRU00042"/>
    </source>
</evidence>
<comment type="subcellular location">
    <subcellularLocation>
        <location evidence="1">Nucleus</location>
    </subcellularLocation>
</comment>
<dbReference type="SMART" id="SM00355">
    <property type="entry name" value="ZnF_C2H2"/>
    <property type="match status" value="4"/>
</dbReference>
<keyword evidence="3" id="KW-0677">Repeat</keyword>
<dbReference type="SUPFAM" id="SSF57667">
    <property type="entry name" value="beta-beta-alpha zinc fingers"/>
    <property type="match status" value="2"/>
</dbReference>
<keyword evidence="5" id="KW-0862">Zinc</keyword>
<dbReference type="GO" id="GO:0009913">
    <property type="term" value="P:epidermal cell differentiation"/>
    <property type="evidence" value="ECO:0007669"/>
    <property type="project" value="TreeGrafter"/>
</dbReference>
<evidence type="ECO:0000256" key="2">
    <source>
        <dbReference type="ARBA" id="ARBA00022723"/>
    </source>
</evidence>
<dbReference type="Pfam" id="PF01352">
    <property type="entry name" value="KRAB"/>
    <property type="match status" value="1"/>
</dbReference>
<dbReference type="Proteomes" id="UP000694569">
    <property type="component" value="Unplaced"/>
</dbReference>
<organism evidence="10 11">
    <name type="scientific">Leptobrachium leishanense</name>
    <name type="common">Leishan spiny toad</name>
    <dbReference type="NCBI Taxonomy" id="445787"/>
    <lineage>
        <taxon>Eukaryota</taxon>
        <taxon>Metazoa</taxon>
        <taxon>Chordata</taxon>
        <taxon>Craniata</taxon>
        <taxon>Vertebrata</taxon>
        <taxon>Euteleostomi</taxon>
        <taxon>Amphibia</taxon>
        <taxon>Batrachia</taxon>
        <taxon>Anura</taxon>
        <taxon>Pelobatoidea</taxon>
        <taxon>Megophryidae</taxon>
        <taxon>Leptobrachium</taxon>
    </lineage>
</organism>
<dbReference type="CDD" id="cd07765">
    <property type="entry name" value="KRAB_A-box"/>
    <property type="match status" value="1"/>
</dbReference>
<feature type="compositionally biased region" description="Polar residues" evidence="8">
    <location>
        <begin position="195"/>
        <end position="213"/>
    </location>
</feature>
<dbReference type="InterPro" id="IPR036051">
    <property type="entry name" value="KRAB_dom_sf"/>
</dbReference>
<keyword evidence="6" id="KW-0539">Nucleus</keyword>
<dbReference type="InterPro" id="IPR001909">
    <property type="entry name" value="KRAB"/>
</dbReference>
<reference evidence="10" key="1">
    <citation type="submission" date="2025-08" db="UniProtKB">
        <authorList>
            <consortium name="Ensembl"/>
        </authorList>
    </citation>
    <scope>IDENTIFICATION</scope>
</reference>
<dbReference type="InterPro" id="IPR013087">
    <property type="entry name" value="Znf_C2H2_type"/>
</dbReference>